<gene>
    <name evidence="1" type="ORF">AMTR_s00096p00097970</name>
</gene>
<dbReference type="AlphaFoldDB" id="W1P469"/>
<keyword evidence="2" id="KW-1185">Reference proteome</keyword>
<proteinExistence type="predicted"/>
<dbReference type="EMBL" id="KI394634">
    <property type="protein sequence ID" value="ERN02381.1"/>
    <property type="molecule type" value="Genomic_DNA"/>
</dbReference>
<protein>
    <submittedName>
        <fullName evidence="1">Uncharacterized protein</fullName>
    </submittedName>
</protein>
<dbReference type="HOGENOM" id="CLU_1542155_0_0_1"/>
<reference evidence="2" key="1">
    <citation type="journal article" date="2013" name="Science">
        <title>The Amborella genome and the evolution of flowering plants.</title>
        <authorList>
            <consortium name="Amborella Genome Project"/>
        </authorList>
    </citation>
    <scope>NUCLEOTIDE SEQUENCE [LARGE SCALE GENOMIC DNA]</scope>
</reference>
<name>W1P469_AMBTC</name>
<dbReference type="Proteomes" id="UP000017836">
    <property type="component" value="Unassembled WGS sequence"/>
</dbReference>
<sequence length="174" mass="19625">MTTFEKPISHGVINALESSHLKLNIHTPEPCHVHLDNDTIVWIFLKTSITHPDKNIHDLSSTLLMTTSLRPLNPKNSPMPFIPHSLYFHPPSLKPNKSSSHVEVEKDPLADPMEWCHAQIAAISVKELPVSRQSLKAEASLNAKLFPSCIDEVPKQCKFSWVPKDHTKGKELYL</sequence>
<evidence type="ECO:0000313" key="2">
    <source>
        <dbReference type="Proteomes" id="UP000017836"/>
    </source>
</evidence>
<organism evidence="1 2">
    <name type="scientific">Amborella trichopoda</name>
    <dbReference type="NCBI Taxonomy" id="13333"/>
    <lineage>
        <taxon>Eukaryota</taxon>
        <taxon>Viridiplantae</taxon>
        <taxon>Streptophyta</taxon>
        <taxon>Embryophyta</taxon>
        <taxon>Tracheophyta</taxon>
        <taxon>Spermatophyta</taxon>
        <taxon>Magnoliopsida</taxon>
        <taxon>Amborellales</taxon>
        <taxon>Amborellaceae</taxon>
        <taxon>Amborella</taxon>
    </lineage>
</organism>
<evidence type="ECO:0000313" key="1">
    <source>
        <dbReference type="EMBL" id="ERN02381.1"/>
    </source>
</evidence>
<accession>W1P469</accession>
<dbReference type="Gramene" id="ERN02381">
    <property type="protein sequence ID" value="ERN02381"/>
    <property type="gene ID" value="AMTR_s00096p00097970"/>
</dbReference>